<dbReference type="InterPro" id="IPR003462">
    <property type="entry name" value="ODC_Mu_crystall"/>
</dbReference>
<dbReference type="AlphaFoldDB" id="A0A845GGB3"/>
<comment type="caution">
    <text evidence="1">The sequence shown here is derived from an EMBL/GenBank/DDBJ whole genome shotgun (WGS) entry which is preliminary data.</text>
</comment>
<dbReference type="Pfam" id="PF02423">
    <property type="entry name" value="OCD_Mu_crystall"/>
    <property type="match status" value="1"/>
</dbReference>
<gene>
    <name evidence="1" type="ORF">GTP91_33355</name>
</gene>
<dbReference type="RefSeq" id="WP_217431383.1">
    <property type="nucleotide sequence ID" value="NZ_WWCW01000378.1"/>
</dbReference>
<dbReference type="PANTHER" id="PTHR13812">
    <property type="entry name" value="KETIMINE REDUCTASE MU-CRYSTALLIN"/>
    <property type="match status" value="1"/>
</dbReference>
<name>A0A845GGB3_9BURK</name>
<organism evidence="1 2">
    <name type="scientific">Duganella vulcania</name>
    <dbReference type="NCBI Taxonomy" id="2692166"/>
    <lineage>
        <taxon>Bacteria</taxon>
        <taxon>Pseudomonadati</taxon>
        <taxon>Pseudomonadota</taxon>
        <taxon>Betaproteobacteria</taxon>
        <taxon>Burkholderiales</taxon>
        <taxon>Oxalobacteraceae</taxon>
        <taxon>Telluria group</taxon>
        <taxon>Duganella</taxon>
    </lineage>
</organism>
<evidence type="ECO:0000313" key="2">
    <source>
        <dbReference type="Proteomes" id="UP000470302"/>
    </source>
</evidence>
<dbReference type="EMBL" id="WWCW01000378">
    <property type="protein sequence ID" value="MYM92048.1"/>
    <property type="molecule type" value="Genomic_DNA"/>
</dbReference>
<dbReference type="InterPro" id="IPR036291">
    <property type="entry name" value="NAD(P)-bd_dom_sf"/>
</dbReference>
<accession>A0A845GGB3</accession>
<feature type="non-terminal residue" evidence="1">
    <location>
        <position position="1"/>
    </location>
</feature>
<dbReference type="InterPro" id="IPR023401">
    <property type="entry name" value="ODC_N"/>
</dbReference>
<dbReference type="GO" id="GO:0005737">
    <property type="term" value="C:cytoplasm"/>
    <property type="evidence" value="ECO:0007669"/>
    <property type="project" value="TreeGrafter"/>
</dbReference>
<dbReference type="PANTHER" id="PTHR13812:SF19">
    <property type="entry name" value="KETIMINE REDUCTASE MU-CRYSTALLIN"/>
    <property type="match status" value="1"/>
</dbReference>
<dbReference type="Gene3D" id="3.40.50.720">
    <property type="entry name" value="NAD(P)-binding Rossmann-like Domain"/>
    <property type="match status" value="1"/>
</dbReference>
<protein>
    <recommendedName>
        <fullName evidence="3">Ornithine cyclodeaminase</fullName>
    </recommendedName>
</protein>
<sequence>AIVGCGQLGQTHLQMLAACHGRQRFDYLLYDHAAPVLAQAAQCADRLGLDFACAGSARAAIAQADIVITATTAEQPFIEHAWLKPDALYCAVSLMDAHLDIFQNAALIVVDDLNQCLHEGRPLQTLAQRGLLPRERIVELGQHLKRPAPLPGRGTVVFNPMGTVITDLAVAMAVFERALANADYQSLEM</sequence>
<reference evidence="1 2" key="1">
    <citation type="submission" date="2020-01" db="EMBL/GenBank/DDBJ databases">
        <title>Novel species isolated from a subtropical stream in China.</title>
        <authorList>
            <person name="Lu H."/>
        </authorList>
    </citation>
    <scope>NUCLEOTIDE SEQUENCE [LARGE SCALE GENOMIC DNA]</scope>
    <source>
        <strain evidence="1 2">FT82W</strain>
    </source>
</reference>
<proteinExistence type="predicted"/>
<evidence type="ECO:0000313" key="1">
    <source>
        <dbReference type="EMBL" id="MYM92048.1"/>
    </source>
</evidence>
<dbReference type="Gene3D" id="3.30.1780.10">
    <property type="entry name" value="ornithine cyclodeaminase, domain 1"/>
    <property type="match status" value="1"/>
</dbReference>
<dbReference type="SUPFAM" id="SSF51735">
    <property type="entry name" value="NAD(P)-binding Rossmann-fold domains"/>
    <property type="match status" value="1"/>
</dbReference>
<evidence type="ECO:0008006" key="3">
    <source>
        <dbReference type="Google" id="ProtNLM"/>
    </source>
</evidence>
<dbReference type="Proteomes" id="UP000470302">
    <property type="component" value="Unassembled WGS sequence"/>
</dbReference>